<gene>
    <name evidence="1" type="ORF">orf137</name>
</gene>
<sequence>MDGERDLIFLIRPLNRPAEAPASNHDAKRCLDKAGDAIHTLSMTGPHRATRAVFIHQIRLFRIASPITADKSTPLFLFFSHDEKPRPRQRSGRAVPR</sequence>
<dbReference type="EMBL" id="CT005238">
    <property type="protein sequence ID" value="CAJ01665.1"/>
    <property type="molecule type" value="Genomic_DNA"/>
</dbReference>
<reference evidence="1" key="1">
    <citation type="submission" date="2005-06" db="EMBL/GenBank/DDBJ databases">
        <title>First Genome Data from Uncultured Upland Soil Cluster a Methanotrophs Provide Further Evidence for a Close Phylogenetic Relationship to Methylocapsa acidiphila B2 and High-Affinity Methanotrophy Based on pMMO.</title>
        <authorList>
            <person name="Ricke P."/>
            <person name="Kube M."/>
            <person name="Nakagawa S."/>
            <person name="Erkel C."/>
            <person name="Reinhardt R."/>
            <person name="Liesack W."/>
        </authorList>
    </citation>
    <scope>NUCLEOTIDE SEQUENCE</scope>
</reference>
<protein>
    <submittedName>
        <fullName evidence="1">Uncharacterized protein</fullName>
    </submittedName>
</protein>
<organism evidence="1">
    <name type="scientific">Methylocapsa acidiphila</name>
    <dbReference type="NCBI Taxonomy" id="133552"/>
    <lineage>
        <taxon>Bacteria</taxon>
        <taxon>Pseudomonadati</taxon>
        <taxon>Pseudomonadota</taxon>
        <taxon>Alphaproteobacteria</taxon>
        <taxon>Hyphomicrobiales</taxon>
        <taxon>Beijerinckiaceae</taxon>
        <taxon>Methylocapsa</taxon>
    </lineage>
</organism>
<name>Q2VNG7_METAI</name>
<accession>Q2VNG7</accession>
<dbReference type="AlphaFoldDB" id="Q2VNG7"/>
<evidence type="ECO:0000313" key="1">
    <source>
        <dbReference type="EMBL" id="CAJ01665.1"/>
    </source>
</evidence>
<proteinExistence type="predicted"/>